<dbReference type="InterPro" id="IPR016667">
    <property type="entry name" value="Caps_polysacc_synth_CpsB/CapC"/>
</dbReference>
<evidence type="ECO:0000313" key="6">
    <source>
        <dbReference type="Proteomes" id="UP001210231"/>
    </source>
</evidence>
<evidence type="ECO:0000256" key="3">
    <source>
        <dbReference type="ARBA" id="ARBA00022801"/>
    </source>
</evidence>
<accession>A0ABT4UHI5</accession>
<sequence>MFSFFNKKPKIRPSFDMVGFDMHNHMLPGIDDGSPDVDTSLHLMDTMQELGFKKFVCTPHILSDVHPNNKHTISTAYHQLLQAQKQRSGFTDFDYAAEIMVDYDFESYFEKDKILSFTDKKYVLVEMSFASESPNIRDAIFKLILQGYSPILAHPERYNYYHHNFDVYEELAYTGCDMQINLLSLEGYYGKPVKQIAEKLIDKGLISWVGSDLHHENHLNAMINLANNTKALKYIEKIKHLKNQEHV</sequence>
<dbReference type="EMBL" id="JAQGEF010000004">
    <property type="protein sequence ID" value="MDA3614069.1"/>
    <property type="molecule type" value="Genomic_DNA"/>
</dbReference>
<dbReference type="Gene3D" id="3.20.20.140">
    <property type="entry name" value="Metal-dependent hydrolases"/>
    <property type="match status" value="1"/>
</dbReference>
<comment type="similarity">
    <text evidence="1">Belongs to the metallo-dependent hydrolases superfamily. CpsB/CapC family.</text>
</comment>
<dbReference type="Pfam" id="PF19567">
    <property type="entry name" value="CpsB_CapC"/>
    <property type="match status" value="1"/>
</dbReference>
<evidence type="ECO:0000256" key="1">
    <source>
        <dbReference type="ARBA" id="ARBA00005750"/>
    </source>
</evidence>
<dbReference type="PANTHER" id="PTHR39181:SF1">
    <property type="entry name" value="TYROSINE-PROTEIN PHOSPHATASE YWQE"/>
    <property type="match status" value="1"/>
</dbReference>
<organism evidence="5 6">
    <name type="scientific">Polluticaenibacter yanchengensis</name>
    <dbReference type="NCBI Taxonomy" id="3014562"/>
    <lineage>
        <taxon>Bacteria</taxon>
        <taxon>Pseudomonadati</taxon>
        <taxon>Bacteroidota</taxon>
        <taxon>Chitinophagia</taxon>
        <taxon>Chitinophagales</taxon>
        <taxon>Chitinophagaceae</taxon>
        <taxon>Polluticaenibacter</taxon>
    </lineage>
</organism>
<dbReference type="SUPFAM" id="SSF89550">
    <property type="entry name" value="PHP domain-like"/>
    <property type="match status" value="1"/>
</dbReference>
<evidence type="ECO:0000313" key="5">
    <source>
        <dbReference type="EMBL" id="MDA3614069.1"/>
    </source>
</evidence>
<dbReference type="Proteomes" id="UP001210231">
    <property type="component" value="Unassembled WGS sequence"/>
</dbReference>
<comment type="caution">
    <text evidence="5">The sequence shown here is derived from an EMBL/GenBank/DDBJ whole genome shotgun (WGS) entry which is preliminary data.</text>
</comment>
<dbReference type="RefSeq" id="WP_407030397.1">
    <property type="nucleotide sequence ID" value="NZ_JAQGEF010000004.1"/>
</dbReference>
<dbReference type="PIRSF" id="PIRSF016557">
    <property type="entry name" value="Caps_synth_CpsB"/>
    <property type="match status" value="1"/>
</dbReference>
<protein>
    <recommendedName>
        <fullName evidence="2">protein-tyrosine-phosphatase</fullName>
        <ecNumber evidence="2">3.1.3.48</ecNumber>
    </recommendedName>
</protein>
<name>A0ABT4UHI5_9BACT</name>
<gene>
    <name evidence="5" type="ORF">O3P16_04575</name>
</gene>
<dbReference type="InterPro" id="IPR016195">
    <property type="entry name" value="Pol/histidinol_Pase-like"/>
</dbReference>
<dbReference type="PANTHER" id="PTHR39181">
    <property type="entry name" value="TYROSINE-PROTEIN PHOSPHATASE YWQE"/>
    <property type="match status" value="1"/>
</dbReference>
<evidence type="ECO:0000256" key="2">
    <source>
        <dbReference type="ARBA" id="ARBA00013064"/>
    </source>
</evidence>
<reference evidence="5 6" key="1">
    <citation type="submission" date="2022-12" db="EMBL/GenBank/DDBJ databases">
        <title>Chitinophagaceae gen. sp. nov., a new member of the family Chitinophagaceae, isolated from soil in a chemical factory.</title>
        <authorList>
            <person name="Ke Z."/>
        </authorList>
    </citation>
    <scope>NUCLEOTIDE SEQUENCE [LARGE SCALE GENOMIC DNA]</scope>
    <source>
        <strain evidence="5 6">LY-5</strain>
    </source>
</reference>
<comment type="catalytic activity">
    <reaction evidence="4">
        <text>O-phospho-L-tyrosyl-[protein] + H2O = L-tyrosyl-[protein] + phosphate</text>
        <dbReference type="Rhea" id="RHEA:10684"/>
        <dbReference type="Rhea" id="RHEA-COMP:10136"/>
        <dbReference type="Rhea" id="RHEA-COMP:20101"/>
        <dbReference type="ChEBI" id="CHEBI:15377"/>
        <dbReference type="ChEBI" id="CHEBI:43474"/>
        <dbReference type="ChEBI" id="CHEBI:46858"/>
        <dbReference type="ChEBI" id="CHEBI:61978"/>
        <dbReference type="EC" id="3.1.3.48"/>
    </reaction>
</comment>
<proteinExistence type="inferred from homology"/>
<evidence type="ECO:0000256" key="4">
    <source>
        <dbReference type="ARBA" id="ARBA00051722"/>
    </source>
</evidence>
<keyword evidence="6" id="KW-1185">Reference proteome</keyword>
<keyword evidence="3" id="KW-0378">Hydrolase</keyword>
<dbReference type="EC" id="3.1.3.48" evidence="2"/>